<dbReference type="PANTHER" id="PTHR43002">
    <property type="entry name" value="GLYCOGEN DEBRANCHING ENZYME"/>
    <property type="match status" value="1"/>
</dbReference>
<dbReference type="Gene3D" id="3.20.20.80">
    <property type="entry name" value="Glycosidases"/>
    <property type="match status" value="1"/>
</dbReference>
<dbReference type="InterPro" id="IPR006047">
    <property type="entry name" value="GH13_cat_dom"/>
</dbReference>
<keyword evidence="7" id="KW-1185">Reference proteome</keyword>
<feature type="region of interest" description="Disordered" evidence="4">
    <location>
        <begin position="469"/>
        <end position="489"/>
    </location>
</feature>
<comment type="similarity">
    <text evidence="1">Belongs to the glycosyl hydrolase 13 family.</text>
</comment>
<dbReference type="InterPro" id="IPR013780">
    <property type="entry name" value="Glyco_hydro_b"/>
</dbReference>
<dbReference type="InterPro" id="IPR044505">
    <property type="entry name" value="GlgX_Isoamylase_N_E_set"/>
</dbReference>
<evidence type="ECO:0000313" key="6">
    <source>
        <dbReference type="EMBL" id="ODS02129.1"/>
    </source>
</evidence>
<dbReference type="RefSeq" id="WP_069624686.1">
    <property type="nucleotide sequence ID" value="NZ_LPWD01000407.1"/>
</dbReference>
<gene>
    <name evidence="6" type="ORF">AUC71_17055</name>
</gene>
<dbReference type="Pfam" id="PF02922">
    <property type="entry name" value="CBM_48"/>
    <property type="match status" value="1"/>
</dbReference>
<dbReference type="SUPFAM" id="SSF81296">
    <property type="entry name" value="E set domains"/>
    <property type="match status" value="1"/>
</dbReference>
<dbReference type="InterPro" id="IPR017853">
    <property type="entry name" value="GH"/>
</dbReference>
<protein>
    <recommendedName>
        <fullName evidence="5">Glycosyl hydrolase family 13 catalytic domain-containing protein</fullName>
    </recommendedName>
</protein>
<dbReference type="NCBIfam" id="TIGR02100">
    <property type="entry name" value="glgX_debranch"/>
    <property type="match status" value="1"/>
</dbReference>
<dbReference type="SMART" id="SM00642">
    <property type="entry name" value="Aamy"/>
    <property type="match status" value="1"/>
</dbReference>
<keyword evidence="2" id="KW-0378">Hydrolase</keyword>
<dbReference type="Proteomes" id="UP000095042">
    <property type="component" value="Unassembled WGS sequence"/>
</dbReference>
<dbReference type="CDD" id="cd02856">
    <property type="entry name" value="E_set_GDE_Isoamylase_N"/>
    <property type="match status" value="1"/>
</dbReference>
<sequence length="789" mass="87580">MTDSKLGPGNPRPLGATYDGRGVNFALFSANATRVDLCLFDQGGTETERITLPEYSDEVWHGYVPGLAPGQLYGYRVHGPYAPRDGHRFNRNKLLLDPYAKAYAGKLIWDDCLFGYQIGAKRTDLIKSKTDSARFMPKCVVAADGMRPAHSRPDRPWHETVIYEAHVKGMTALHPDVPEPLRGTFAGLAQPAVIEHLVKLGVTALELLPVHAMVDDRHLVEEGLSNYWGYNSVGFFAPAQRYISPGAGIEEFRNTVDRLHEAGIEVILDVVYNHTAEGNALGPTLSFRGIDNASYYKLAEDKRHYHDTTGCGNTLNVGHPRVLQLVLDSLRYWVEQCGVDGFRFDLASALARDNTDFDPSASFLDAIGQDPVLSQAKLIAEPWDLGESGYQVGGFPPGWAEWNDLWRDGLRSYWKGDMGMLPALGRRISGSAEIYDHRGRKPWASVNFITAHDGFTLTDLVSYNKKHNEANKENNQDGHSDNRSYNWGAKGPTDDPVILDRRDRVRRAFVASLLFSHGTPMLQMGDEIGRTQGGNNNAFCQDNEVSWVDWRNVSDRDRAFHEFVRGVVSLRAQIPLLRTKHFLHGEPVAPLIKSIAWFKPDGEEKQAEHWKDPVAKCIGASFAGGGNILLLLFNADATRSTSSFRISASVTCAGGSFATRPTAWSVRMRRSPRARPPFRDAGSCCSKGPTDGCAVRACIALGRRNCRRRRALQALGAGPEHGRAPRRRRQHRSHGEDGGRLVRSDDRRGPRRWGLPICPGGRDARARSRRARANRRRARAEPAGGPAKL</sequence>
<feature type="compositionally biased region" description="Basic and acidic residues" evidence="4">
    <location>
        <begin position="733"/>
        <end position="748"/>
    </location>
</feature>
<feature type="domain" description="Glycosyl hydrolase family 13 catalytic" evidence="5">
    <location>
        <begin position="164"/>
        <end position="571"/>
    </location>
</feature>
<dbReference type="CDD" id="cd11326">
    <property type="entry name" value="AmyAc_Glg_debranch"/>
    <property type="match status" value="1"/>
</dbReference>
<dbReference type="Pfam" id="PF00128">
    <property type="entry name" value="Alpha-amylase"/>
    <property type="match status" value="1"/>
</dbReference>
<dbReference type="SUPFAM" id="SSF51445">
    <property type="entry name" value="(Trans)glycosidases"/>
    <property type="match status" value="1"/>
</dbReference>
<dbReference type="InterPro" id="IPR014756">
    <property type="entry name" value="Ig_E-set"/>
</dbReference>
<dbReference type="GO" id="GO:0004135">
    <property type="term" value="F:amylo-alpha-1,6-glucosidase activity"/>
    <property type="evidence" value="ECO:0007669"/>
    <property type="project" value="InterPro"/>
</dbReference>
<organism evidence="6 7">
    <name type="scientific">Methyloceanibacter marginalis</name>
    <dbReference type="NCBI Taxonomy" id="1774971"/>
    <lineage>
        <taxon>Bacteria</taxon>
        <taxon>Pseudomonadati</taxon>
        <taxon>Pseudomonadota</taxon>
        <taxon>Alphaproteobacteria</taxon>
        <taxon>Hyphomicrobiales</taxon>
        <taxon>Hyphomicrobiaceae</taxon>
        <taxon>Methyloceanibacter</taxon>
    </lineage>
</organism>
<dbReference type="AlphaFoldDB" id="A0A1E3W8J2"/>
<feature type="compositionally biased region" description="Basic residues" evidence="4">
    <location>
        <begin position="767"/>
        <end position="778"/>
    </location>
</feature>
<evidence type="ECO:0000313" key="7">
    <source>
        <dbReference type="Proteomes" id="UP000095042"/>
    </source>
</evidence>
<feature type="region of interest" description="Disordered" evidence="4">
    <location>
        <begin position="716"/>
        <end position="789"/>
    </location>
</feature>
<keyword evidence="3" id="KW-0326">Glycosidase</keyword>
<feature type="compositionally biased region" description="Basic and acidic residues" evidence="4">
    <location>
        <begin position="469"/>
        <end position="482"/>
    </location>
</feature>
<dbReference type="InterPro" id="IPR004193">
    <property type="entry name" value="Glyco_hydro_13_N"/>
</dbReference>
<dbReference type="InterPro" id="IPR011837">
    <property type="entry name" value="Glycogen_debranch_GlgX"/>
</dbReference>
<evidence type="ECO:0000259" key="5">
    <source>
        <dbReference type="SMART" id="SM00642"/>
    </source>
</evidence>
<proteinExistence type="inferred from homology"/>
<dbReference type="Gene3D" id="2.60.40.10">
    <property type="entry name" value="Immunoglobulins"/>
    <property type="match status" value="1"/>
</dbReference>
<evidence type="ECO:0000256" key="4">
    <source>
        <dbReference type="SAM" id="MobiDB-lite"/>
    </source>
</evidence>
<dbReference type="GO" id="GO:0005980">
    <property type="term" value="P:glycogen catabolic process"/>
    <property type="evidence" value="ECO:0007669"/>
    <property type="project" value="InterPro"/>
</dbReference>
<name>A0A1E3W8J2_9HYPH</name>
<accession>A0A1E3W8J2</accession>
<dbReference type="EMBL" id="LPWD01000407">
    <property type="protein sequence ID" value="ODS02129.1"/>
    <property type="molecule type" value="Genomic_DNA"/>
</dbReference>
<comment type="caution">
    <text evidence="6">The sequence shown here is derived from an EMBL/GenBank/DDBJ whole genome shotgun (WGS) entry which is preliminary data.</text>
</comment>
<dbReference type="SUPFAM" id="SSF51011">
    <property type="entry name" value="Glycosyl hydrolase domain"/>
    <property type="match status" value="1"/>
</dbReference>
<evidence type="ECO:0000256" key="3">
    <source>
        <dbReference type="ARBA" id="ARBA00023295"/>
    </source>
</evidence>
<reference evidence="6 7" key="1">
    <citation type="journal article" date="2016" name="Environ. Microbiol.">
        <title>New Methyloceanibacter diversity from North Sea sediments includes methanotroph containing solely the soluble methane monooxygenase.</title>
        <authorList>
            <person name="Vekeman B."/>
            <person name="Kerckhof F.M."/>
            <person name="Cremers G."/>
            <person name="de Vos P."/>
            <person name="Vandamme P."/>
            <person name="Boon N."/>
            <person name="Op den Camp H.J."/>
            <person name="Heylen K."/>
        </authorList>
    </citation>
    <scope>NUCLEOTIDE SEQUENCE [LARGE SCALE GENOMIC DNA]</scope>
    <source>
        <strain evidence="6 7">R-67177</strain>
    </source>
</reference>
<dbReference type="InterPro" id="IPR013783">
    <property type="entry name" value="Ig-like_fold"/>
</dbReference>
<evidence type="ECO:0000256" key="2">
    <source>
        <dbReference type="ARBA" id="ARBA00022801"/>
    </source>
</evidence>
<dbReference type="Gene3D" id="2.60.40.1180">
    <property type="entry name" value="Golgi alpha-mannosidase II"/>
    <property type="match status" value="1"/>
</dbReference>
<evidence type="ECO:0000256" key="1">
    <source>
        <dbReference type="ARBA" id="ARBA00008061"/>
    </source>
</evidence>